<proteinExistence type="predicted"/>
<dbReference type="STRING" id="28087.Lsai_3075"/>
<comment type="caution">
    <text evidence="2">The sequence shown here is derived from an EMBL/GenBank/DDBJ whole genome shotgun (WGS) entry which is preliminary data.</text>
</comment>
<dbReference type="RefSeq" id="WP_027270705.1">
    <property type="nucleotide sequence ID" value="NZ_CAAAJE010000009.1"/>
</dbReference>
<dbReference type="GO" id="GO:0008237">
    <property type="term" value="F:metallopeptidase activity"/>
    <property type="evidence" value="ECO:0007669"/>
    <property type="project" value="UniProtKB-KW"/>
</dbReference>
<evidence type="ECO:0000313" key="3">
    <source>
        <dbReference type="Proteomes" id="UP000054621"/>
    </source>
</evidence>
<keyword evidence="2" id="KW-0482">Metalloprotease</keyword>
<dbReference type="CDD" id="cd07344">
    <property type="entry name" value="M48_yhfN_like"/>
    <property type="match status" value="1"/>
</dbReference>
<accession>A0A0W0YBI8</accession>
<dbReference type="InterPro" id="IPR053136">
    <property type="entry name" value="UTP_pyrophosphatase-like"/>
</dbReference>
<feature type="domain" description="YgjP-like metallopeptidase" evidence="1">
    <location>
        <begin position="23"/>
        <end position="227"/>
    </location>
</feature>
<dbReference type="Pfam" id="PF01863">
    <property type="entry name" value="YgjP-like"/>
    <property type="match status" value="1"/>
</dbReference>
<keyword evidence="2" id="KW-0645">Protease</keyword>
<dbReference type="EMBL" id="LNYV01000037">
    <property type="protein sequence ID" value="KTD54253.1"/>
    <property type="molecule type" value="Genomic_DNA"/>
</dbReference>
<reference evidence="2 3" key="1">
    <citation type="submission" date="2015-11" db="EMBL/GenBank/DDBJ databases">
        <title>Genomic analysis of 38 Legionella species identifies large and diverse effector repertoires.</title>
        <authorList>
            <person name="Burstein D."/>
            <person name="Amaro F."/>
            <person name="Zusman T."/>
            <person name="Lifshitz Z."/>
            <person name="Cohen O."/>
            <person name="Gilbert J.A."/>
            <person name="Pupko T."/>
            <person name="Shuman H.A."/>
            <person name="Segal G."/>
        </authorList>
    </citation>
    <scope>NUCLEOTIDE SEQUENCE [LARGE SCALE GENOMIC DNA]</scope>
    <source>
        <strain evidence="2 3">Mt.St.Helens-4</strain>
    </source>
</reference>
<dbReference type="Gene3D" id="3.30.2010.10">
    <property type="entry name" value="Metalloproteases ('zincins'), catalytic domain"/>
    <property type="match status" value="1"/>
</dbReference>
<sequence length="237" mass="28237">MTDLIINDMDVEVVQKNIKNVHLSVNPPIGHVRVSAPEQMPLDAIKAYVLSKLNWIRKQQNKYQSQKRETRREYIEKETHYYNGKSYLLKVTELDSSPKVKLHHSQIELEVRPGSSREMKQETLERWYRHQLKLKLAELIPLWEKKLNVSVSSFIVRKMKTKWGSCSPQKGTIRINLELAKKPVEFLEYIVVHEMVHLIEPSHNNHFINLMDNYLPKWRFYRDELNQLPTCYADWKS</sequence>
<dbReference type="GO" id="GO:0006508">
    <property type="term" value="P:proteolysis"/>
    <property type="evidence" value="ECO:0007669"/>
    <property type="project" value="UniProtKB-KW"/>
</dbReference>
<dbReference type="OrthoDB" id="9811177at2"/>
<evidence type="ECO:0000259" key="1">
    <source>
        <dbReference type="Pfam" id="PF01863"/>
    </source>
</evidence>
<gene>
    <name evidence="2" type="ORF">Lsai_3075</name>
</gene>
<dbReference type="Proteomes" id="UP000054621">
    <property type="component" value="Unassembled WGS sequence"/>
</dbReference>
<evidence type="ECO:0000313" key="2">
    <source>
        <dbReference type="EMBL" id="KTD54253.1"/>
    </source>
</evidence>
<name>A0A0W0YBI8_9GAMM</name>
<dbReference type="PATRIC" id="fig|28087.4.peg.3300"/>
<keyword evidence="2" id="KW-0378">Hydrolase</keyword>
<dbReference type="AlphaFoldDB" id="A0A0W0YBI8"/>
<dbReference type="PANTHER" id="PTHR30399">
    <property type="entry name" value="UNCHARACTERIZED PROTEIN YGJP"/>
    <property type="match status" value="1"/>
</dbReference>
<protein>
    <submittedName>
        <fullName evidence="2">Zinc metalloprotease</fullName>
    </submittedName>
</protein>
<dbReference type="eggNOG" id="COG1451">
    <property type="taxonomic scope" value="Bacteria"/>
</dbReference>
<dbReference type="PANTHER" id="PTHR30399:SF1">
    <property type="entry name" value="UTP PYROPHOSPHATASE"/>
    <property type="match status" value="1"/>
</dbReference>
<dbReference type="InterPro" id="IPR002725">
    <property type="entry name" value="YgjP-like_metallopeptidase"/>
</dbReference>
<organism evidence="2 3">
    <name type="scientific">Legionella sainthelensi</name>
    <dbReference type="NCBI Taxonomy" id="28087"/>
    <lineage>
        <taxon>Bacteria</taxon>
        <taxon>Pseudomonadati</taxon>
        <taxon>Pseudomonadota</taxon>
        <taxon>Gammaproteobacteria</taxon>
        <taxon>Legionellales</taxon>
        <taxon>Legionellaceae</taxon>
        <taxon>Legionella</taxon>
    </lineage>
</organism>